<organism evidence="1 2">
    <name type="scientific">Parthenolecanium corni</name>
    <dbReference type="NCBI Taxonomy" id="536013"/>
    <lineage>
        <taxon>Eukaryota</taxon>
        <taxon>Metazoa</taxon>
        <taxon>Ecdysozoa</taxon>
        <taxon>Arthropoda</taxon>
        <taxon>Hexapoda</taxon>
        <taxon>Insecta</taxon>
        <taxon>Pterygota</taxon>
        <taxon>Neoptera</taxon>
        <taxon>Paraneoptera</taxon>
        <taxon>Hemiptera</taxon>
        <taxon>Sternorrhyncha</taxon>
        <taxon>Coccoidea</taxon>
        <taxon>Coccidae</taxon>
        <taxon>Parthenolecanium</taxon>
    </lineage>
</organism>
<gene>
    <name evidence="1" type="ORF">V9T40_005220</name>
</gene>
<sequence length="72" mass="7820">MKVEGTGNNIGVWICKELLHQIGLAKTAVSGASEFFHRIFRSGLCIIPKLDLVSVPQQGNTSTQNYGMITLS</sequence>
<name>A0AAN9TDQ8_9HEMI</name>
<proteinExistence type="predicted"/>
<dbReference type="AlphaFoldDB" id="A0AAN9TDQ8"/>
<protein>
    <submittedName>
        <fullName evidence="1">Uncharacterized protein</fullName>
    </submittedName>
</protein>
<keyword evidence="2" id="KW-1185">Reference proteome</keyword>
<accession>A0AAN9TDQ8</accession>
<evidence type="ECO:0000313" key="2">
    <source>
        <dbReference type="Proteomes" id="UP001367676"/>
    </source>
</evidence>
<evidence type="ECO:0000313" key="1">
    <source>
        <dbReference type="EMBL" id="KAK7584257.1"/>
    </source>
</evidence>
<dbReference type="Proteomes" id="UP001367676">
    <property type="component" value="Unassembled WGS sequence"/>
</dbReference>
<dbReference type="EMBL" id="JBBCAQ010000032">
    <property type="protein sequence ID" value="KAK7584257.1"/>
    <property type="molecule type" value="Genomic_DNA"/>
</dbReference>
<comment type="caution">
    <text evidence="1">The sequence shown here is derived from an EMBL/GenBank/DDBJ whole genome shotgun (WGS) entry which is preliminary data.</text>
</comment>
<reference evidence="1 2" key="1">
    <citation type="submission" date="2024-03" db="EMBL/GenBank/DDBJ databases">
        <title>Adaptation during the transition from Ophiocordyceps entomopathogen to insect associate is accompanied by gene loss and intensified selection.</title>
        <authorList>
            <person name="Ward C.M."/>
            <person name="Onetto C.A."/>
            <person name="Borneman A.R."/>
        </authorList>
    </citation>
    <scope>NUCLEOTIDE SEQUENCE [LARGE SCALE GENOMIC DNA]</scope>
    <source>
        <strain evidence="1">AWRI1</strain>
        <tissue evidence="1">Single Adult Female</tissue>
    </source>
</reference>